<dbReference type="InterPro" id="IPR039156">
    <property type="entry name" value="PHAF1/BROMI"/>
</dbReference>
<gene>
    <name evidence="2" type="primary">CP070_1</name>
    <name evidence="2" type="ORF">AVEN_163718_2</name>
</gene>
<dbReference type="OrthoDB" id="411211at2759"/>
<accession>A0A4Y2HZX3</accession>
<evidence type="ECO:0000313" key="2">
    <source>
        <dbReference type="EMBL" id="GBM71001.1"/>
    </source>
</evidence>
<dbReference type="Pfam" id="PF03676">
    <property type="entry name" value="PHAF1"/>
    <property type="match status" value="1"/>
</dbReference>
<comment type="caution">
    <text evidence="2">The sequence shown here is derived from an EMBL/GenBank/DDBJ whole genome shotgun (WGS) entry which is preliminary data.</text>
</comment>
<dbReference type="AlphaFoldDB" id="A0A4Y2HZX3"/>
<dbReference type="InterPro" id="IPR005373">
    <property type="entry name" value="PHAF1"/>
</dbReference>
<dbReference type="PANTHER" id="PTHR13465:SF2">
    <property type="entry name" value="PHAGOSOME ASSEMBLY FACTOR 1"/>
    <property type="match status" value="1"/>
</dbReference>
<dbReference type="Proteomes" id="UP000499080">
    <property type="component" value="Unassembled WGS sequence"/>
</dbReference>
<comment type="similarity">
    <text evidence="1">Belongs to the PHAF1 family.</text>
</comment>
<organism evidence="2 3">
    <name type="scientific">Araneus ventricosus</name>
    <name type="common">Orbweaver spider</name>
    <name type="synonym">Epeira ventricosa</name>
    <dbReference type="NCBI Taxonomy" id="182803"/>
    <lineage>
        <taxon>Eukaryota</taxon>
        <taxon>Metazoa</taxon>
        <taxon>Ecdysozoa</taxon>
        <taxon>Arthropoda</taxon>
        <taxon>Chelicerata</taxon>
        <taxon>Arachnida</taxon>
        <taxon>Araneae</taxon>
        <taxon>Araneomorphae</taxon>
        <taxon>Entelegynae</taxon>
        <taxon>Araneoidea</taxon>
        <taxon>Araneidae</taxon>
        <taxon>Araneus</taxon>
    </lineage>
</organism>
<protein>
    <submittedName>
        <fullName evidence="2">UPF0183 protein C16orf70</fullName>
    </submittedName>
</protein>
<keyword evidence="3" id="KW-1185">Reference proteome</keyword>
<evidence type="ECO:0000256" key="1">
    <source>
        <dbReference type="ARBA" id="ARBA00024339"/>
    </source>
</evidence>
<sequence length="448" mass="51358">MLELEVVPERSLGNEQWELVLGMAFSQVVHILQQQFHTVKNVQVIYSELNPLVMDLIINLSQDGIRLIFDPLTQRLKIIEVYCMNKTKLKYCGNVFCSPEVPPTLEQIDHSFGATHPGGNCVLRNKIPSLGTTGRNHWHMKLFTEYHSSQQVFVLNFRGLTFAFAIDPKLQPRYAHGVGSLQFGSFPVVSKMSIYSGNSLSETRAPSLPNNSFCNHCYLENLDVLREGDETIGIKLRIITEDLDSNKLLEFRKQIMTKVIKFGDSAQDVTSALGSPSKVFYKSEDKMKIHSPNSHRYRKWSCSDYFYNYFTLGIDVLFDAKSHRVKKFILHTNYPGHYNFNIYFRCNFNLPIEVKASSEPENITLVDVSDKKQIITAFTKWDEMEELLKKPLERPVVLNRASTHNATNPFGSTCCYGYQDIIFEVMPNKHLASVTLYQKKKIAKNLDV</sequence>
<dbReference type="EMBL" id="BGPR01002286">
    <property type="protein sequence ID" value="GBM71001.1"/>
    <property type="molecule type" value="Genomic_DNA"/>
</dbReference>
<dbReference type="GO" id="GO:0043001">
    <property type="term" value="P:Golgi to plasma membrane protein transport"/>
    <property type="evidence" value="ECO:0007669"/>
    <property type="project" value="TreeGrafter"/>
</dbReference>
<evidence type="ECO:0000313" key="3">
    <source>
        <dbReference type="Proteomes" id="UP000499080"/>
    </source>
</evidence>
<reference evidence="2 3" key="1">
    <citation type="journal article" date="2019" name="Sci. Rep.">
        <title>Orb-weaving spider Araneus ventricosus genome elucidates the spidroin gene catalogue.</title>
        <authorList>
            <person name="Kono N."/>
            <person name="Nakamura H."/>
            <person name="Ohtoshi R."/>
            <person name="Moran D.A.P."/>
            <person name="Shinohara A."/>
            <person name="Yoshida Y."/>
            <person name="Fujiwara M."/>
            <person name="Mori M."/>
            <person name="Tomita M."/>
            <person name="Arakawa K."/>
        </authorList>
    </citation>
    <scope>NUCLEOTIDE SEQUENCE [LARGE SCALE GENOMIC DNA]</scope>
</reference>
<dbReference type="GO" id="GO:0005802">
    <property type="term" value="C:trans-Golgi network"/>
    <property type="evidence" value="ECO:0007669"/>
    <property type="project" value="TreeGrafter"/>
</dbReference>
<dbReference type="PANTHER" id="PTHR13465">
    <property type="entry name" value="UPF0183 PROTEIN"/>
    <property type="match status" value="1"/>
</dbReference>
<name>A0A4Y2HZX3_ARAVE</name>
<proteinExistence type="inferred from homology"/>